<dbReference type="PANTHER" id="PTHR33573">
    <property type="entry name" value="CASP-LIKE PROTEIN 4A4"/>
    <property type="match status" value="1"/>
</dbReference>
<keyword evidence="11" id="KW-1185">Reference proteome</keyword>
<reference evidence="10" key="2">
    <citation type="submission" date="2023-04" db="EMBL/GenBank/DDBJ databases">
        <authorList>
            <person name="Bruccoleri R.E."/>
            <person name="Oakeley E.J."/>
            <person name="Faust A.-M."/>
            <person name="Dessus-Babus S."/>
            <person name="Altorfer M."/>
            <person name="Burckhardt D."/>
            <person name="Oertli M."/>
            <person name="Naumann U."/>
            <person name="Petersen F."/>
            <person name="Wong J."/>
        </authorList>
    </citation>
    <scope>NUCLEOTIDE SEQUENCE</scope>
    <source>
        <strain evidence="10">GSM-AAB239-AS_SAM_17_03QT</strain>
        <tissue evidence="10">Leaf</tissue>
    </source>
</reference>
<dbReference type="NCBIfam" id="TIGR01569">
    <property type="entry name" value="A_tha_TIGR01569"/>
    <property type="match status" value="1"/>
</dbReference>
<keyword evidence="7 8" id="KW-0472">Membrane</keyword>
<evidence type="ECO:0000256" key="7">
    <source>
        <dbReference type="ARBA" id="ARBA00023136"/>
    </source>
</evidence>
<sequence>MRGVDATSTSGHGRRLWQLNLLLRLIVLPCSAASIWAIVKSNQVNDTYGELEFSNLTGLKYLVWVSAISAGYALVSAIFVYLRLFKFDWPIFLLDQVTAYLMVTSGSAVVEILFLAHEGDKEVSWSEVCSYYGRFCSRTMLSLVFHLVALLCFLTLSLVSAYRVFSKYEAPPSAAAAGAASKEVGGDGE</sequence>
<feature type="transmembrane region" description="Helical" evidence="8">
    <location>
        <begin position="21"/>
        <end position="39"/>
    </location>
</feature>
<keyword evidence="5 8" id="KW-0812">Transmembrane</keyword>
<dbReference type="InterPro" id="IPR006702">
    <property type="entry name" value="CASP_dom"/>
</dbReference>
<evidence type="ECO:0000259" key="9">
    <source>
        <dbReference type="Pfam" id="PF04535"/>
    </source>
</evidence>
<dbReference type="EMBL" id="JANAVB010028397">
    <property type="protein sequence ID" value="KAJ6816184.1"/>
    <property type="molecule type" value="Genomic_DNA"/>
</dbReference>
<feature type="domain" description="Casparian strip membrane protein" evidence="9">
    <location>
        <begin position="14"/>
        <end position="152"/>
    </location>
</feature>
<gene>
    <name evidence="10" type="ORF">M6B38_417570</name>
</gene>
<evidence type="ECO:0000256" key="6">
    <source>
        <dbReference type="ARBA" id="ARBA00022989"/>
    </source>
</evidence>
<comment type="caution">
    <text evidence="10">The sequence shown here is derived from an EMBL/GenBank/DDBJ whole genome shotgun (WGS) entry which is preliminary data.</text>
</comment>
<dbReference type="Proteomes" id="UP001140949">
    <property type="component" value="Unassembled WGS sequence"/>
</dbReference>
<evidence type="ECO:0000256" key="5">
    <source>
        <dbReference type="ARBA" id="ARBA00022692"/>
    </source>
</evidence>
<evidence type="ECO:0000313" key="10">
    <source>
        <dbReference type="EMBL" id="KAJ6816184.1"/>
    </source>
</evidence>
<dbReference type="InterPro" id="IPR006459">
    <property type="entry name" value="CASP/CASPL"/>
</dbReference>
<accession>A0AAX6FIH8</accession>
<feature type="transmembrane region" description="Helical" evidence="8">
    <location>
        <begin position="61"/>
        <end position="85"/>
    </location>
</feature>
<organism evidence="10 11">
    <name type="scientific">Iris pallida</name>
    <name type="common">Sweet iris</name>
    <dbReference type="NCBI Taxonomy" id="29817"/>
    <lineage>
        <taxon>Eukaryota</taxon>
        <taxon>Viridiplantae</taxon>
        <taxon>Streptophyta</taxon>
        <taxon>Embryophyta</taxon>
        <taxon>Tracheophyta</taxon>
        <taxon>Spermatophyta</taxon>
        <taxon>Magnoliopsida</taxon>
        <taxon>Liliopsida</taxon>
        <taxon>Asparagales</taxon>
        <taxon>Iridaceae</taxon>
        <taxon>Iridoideae</taxon>
        <taxon>Irideae</taxon>
        <taxon>Iris</taxon>
    </lineage>
</organism>
<feature type="transmembrane region" description="Helical" evidence="8">
    <location>
        <begin position="143"/>
        <end position="165"/>
    </location>
</feature>
<evidence type="ECO:0000256" key="2">
    <source>
        <dbReference type="ARBA" id="ARBA00007651"/>
    </source>
</evidence>
<comment type="similarity">
    <text evidence="2 8">Belongs to the Casparian strip membrane proteins (CASP) family.</text>
</comment>
<evidence type="ECO:0000256" key="4">
    <source>
        <dbReference type="ARBA" id="ARBA00022475"/>
    </source>
</evidence>
<evidence type="ECO:0000256" key="3">
    <source>
        <dbReference type="ARBA" id="ARBA00011489"/>
    </source>
</evidence>
<protein>
    <recommendedName>
        <fullName evidence="8">CASP-like protein</fullName>
    </recommendedName>
</protein>
<dbReference type="AlphaFoldDB" id="A0AAX6FIH8"/>
<name>A0AAX6FIH8_IRIPA</name>
<evidence type="ECO:0000256" key="1">
    <source>
        <dbReference type="ARBA" id="ARBA00004651"/>
    </source>
</evidence>
<comment type="subcellular location">
    <subcellularLocation>
        <location evidence="1 8">Cell membrane</location>
        <topology evidence="1 8">Multi-pass membrane protein</topology>
    </subcellularLocation>
</comment>
<evidence type="ECO:0000256" key="8">
    <source>
        <dbReference type="RuleBase" id="RU361233"/>
    </source>
</evidence>
<dbReference type="GO" id="GO:0005886">
    <property type="term" value="C:plasma membrane"/>
    <property type="evidence" value="ECO:0007669"/>
    <property type="project" value="UniProtKB-SubCell"/>
</dbReference>
<feature type="transmembrane region" description="Helical" evidence="8">
    <location>
        <begin position="97"/>
        <end position="116"/>
    </location>
</feature>
<reference evidence="10" key="1">
    <citation type="journal article" date="2023" name="GigaByte">
        <title>Genome assembly of the bearded iris, Iris pallida Lam.</title>
        <authorList>
            <person name="Bruccoleri R.E."/>
            <person name="Oakeley E.J."/>
            <person name="Faust A.M.E."/>
            <person name="Altorfer M."/>
            <person name="Dessus-Babus S."/>
            <person name="Burckhardt D."/>
            <person name="Oertli M."/>
            <person name="Naumann U."/>
            <person name="Petersen F."/>
            <person name="Wong J."/>
        </authorList>
    </citation>
    <scope>NUCLEOTIDE SEQUENCE</scope>
    <source>
        <strain evidence="10">GSM-AAB239-AS_SAM_17_03QT</strain>
    </source>
</reference>
<keyword evidence="6 8" id="KW-1133">Transmembrane helix</keyword>
<evidence type="ECO:0000313" key="11">
    <source>
        <dbReference type="Proteomes" id="UP001140949"/>
    </source>
</evidence>
<proteinExistence type="inferred from homology"/>
<keyword evidence="4 8" id="KW-1003">Cell membrane</keyword>
<dbReference type="Pfam" id="PF04535">
    <property type="entry name" value="CASP_dom"/>
    <property type="match status" value="1"/>
</dbReference>
<dbReference type="PANTHER" id="PTHR33573:SF30">
    <property type="entry name" value="CASP-LIKE PROTEIN 2C1-RELATED"/>
    <property type="match status" value="1"/>
</dbReference>
<comment type="subunit">
    <text evidence="3 8">Homodimer and heterodimers.</text>
</comment>